<keyword evidence="1" id="KW-0732">Signal</keyword>
<keyword evidence="2" id="KW-0418">Kinase</keyword>
<dbReference type="OrthoDB" id="5195851at2"/>
<organism evidence="2 3">
    <name type="scientific">Mycobacterium helveticum</name>
    <dbReference type="NCBI Taxonomy" id="2592811"/>
    <lineage>
        <taxon>Bacteria</taxon>
        <taxon>Bacillati</taxon>
        <taxon>Actinomycetota</taxon>
        <taxon>Actinomycetes</taxon>
        <taxon>Mycobacteriales</taxon>
        <taxon>Mycobacteriaceae</taxon>
        <taxon>Mycobacterium</taxon>
    </lineage>
</organism>
<name>A0A557XL76_9MYCO</name>
<sequence>MSHFNGALRIASLTVLAGSLAFAGSATALADPDTGNQSDIDTLSHSLSKGYDLTNCTPQQIGPGQLASLQCGQSPDPNGPAEAKFILFGNGNDLGNMFKTSIKEETLTDCGNQKSPTVWHQGTTATSNAGQVACGTFQNAAEVIWTIDAKNVLSYIRASNTDVPPLYEWWRNNG</sequence>
<dbReference type="Proteomes" id="UP000320513">
    <property type="component" value="Unassembled WGS sequence"/>
</dbReference>
<dbReference type="AlphaFoldDB" id="A0A557XL76"/>
<evidence type="ECO:0000256" key="1">
    <source>
        <dbReference type="SAM" id="SignalP"/>
    </source>
</evidence>
<dbReference type="EMBL" id="VMQU01000080">
    <property type="protein sequence ID" value="TVS86528.1"/>
    <property type="molecule type" value="Genomic_DNA"/>
</dbReference>
<feature type="chain" id="PRO_5022215696" evidence="1">
    <location>
        <begin position="31"/>
        <end position="174"/>
    </location>
</feature>
<dbReference type="RefSeq" id="WP_144953612.1">
    <property type="nucleotide sequence ID" value="NZ_VMQU01000080.1"/>
</dbReference>
<evidence type="ECO:0000313" key="3">
    <source>
        <dbReference type="Proteomes" id="UP000320513"/>
    </source>
</evidence>
<keyword evidence="3" id="KW-1185">Reference proteome</keyword>
<keyword evidence="2" id="KW-0808">Transferase</keyword>
<gene>
    <name evidence="2" type="ORF">FPZ47_17760</name>
</gene>
<comment type="caution">
    <text evidence="2">The sequence shown here is derived from an EMBL/GenBank/DDBJ whole genome shotgun (WGS) entry which is preliminary data.</text>
</comment>
<proteinExistence type="predicted"/>
<accession>A0A557XL76</accession>
<keyword evidence="2" id="KW-0723">Serine/threonine-protein kinase</keyword>
<evidence type="ECO:0000313" key="2">
    <source>
        <dbReference type="EMBL" id="TVS86528.1"/>
    </source>
</evidence>
<protein>
    <submittedName>
        <fullName evidence="2">Serine/threonine protein kinase</fullName>
    </submittedName>
</protein>
<reference evidence="2 3" key="1">
    <citation type="submission" date="2019-07" db="EMBL/GenBank/DDBJ databases">
        <title>New Mycobacterium species.</title>
        <authorList>
            <person name="Tortoli E."/>
            <person name="Ghielmetti G."/>
            <person name="Friedel U."/>
            <person name="Trovato A."/>
        </authorList>
    </citation>
    <scope>NUCLEOTIDE SEQUENCE [LARGE SCALE GENOMIC DNA]</scope>
    <source>
        <strain evidence="2 3">16-83</strain>
    </source>
</reference>
<dbReference type="GO" id="GO:0004674">
    <property type="term" value="F:protein serine/threonine kinase activity"/>
    <property type="evidence" value="ECO:0007669"/>
    <property type="project" value="UniProtKB-KW"/>
</dbReference>
<feature type="signal peptide" evidence="1">
    <location>
        <begin position="1"/>
        <end position="30"/>
    </location>
</feature>